<dbReference type="EMBL" id="JALLBG020000283">
    <property type="protein sequence ID" value="KAL3756978.1"/>
    <property type="molecule type" value="Genomic_DNA"/>
</dbReference>
<sequence>MLNSPIDPRTMRVRRSNSTGAISSILPCNNYWLAVRSTSVLVLGIVLLCWINLTLPLFILTNESTTSSSATTTRINHLDVSSPTKIINHHRRDNSMPTIISPACRPHFRLALPDGTWTTSTKFTRLYFYHVRKAGGTTLRRYLQKVAAHHGLKYKVWEYGMAEDPGSYDEATLYVTHVREPVSRSISHFKYEGRWNCTDMMYNESFVPSEENALKLETWNKEYGHHPAYCYNAPEFRMSQCAVNCYSQWFAGSCPEWDTPEHPGGPGRMPILREMPMVEQYNIARAKMLKYNLIVVTEMLKHPNYVAAIERYFGVPGVNDRTAHPWCEDESHYYNSQVPLVIHNETVNKLTALNKIDIGLYHEFSDCLKYEGVNNIPAWDDNRFMANESIRIHHSVWNVPMSQLQ</sequence>
<dbReference type="Proteomes" id="UP001530293">
    <property type="component" value="Unassembled WGS sequence"/>
</dbReference>
<evidence type="ECO:0000256" key="1">
    <source>
        <dbReference type="SAM" id="Phobius"/>
    </source>
</evidence>
<keyword evidence="1" id="KW-0472">Membrane</keyword>
<organism evidence="2 3">
    <name type="scientific">Discostella pseudostelligera</name>
    <dbReference type="NCBI Taxonomy" id="259834"/>
    <lineage>
        <taxon>Eukaryota</taxon>
        <taxon>Sar</taxon>
        <taxon>Stramenopiles</taxon>
        <taxon>Ochrophyta</taxon>
        <taxon>Bacillariophyta</taxon>
        <taxon>Coscinodiscophyceae</taxon>
        <taxon>Thalassiosirophycidae</taxon>
        <taxon>Stephanodiscales</taxon>
        <taxon>Stephanodiscaceae</taxon>
        <taxon>Discostella</taxon>
    </lineage>
</organism>
<dbReference type="InterPro" id="IPR027417">
    <property type="entry name" value="P-loop_NTPase"/>
</dbReference>
<accession>A0ABD3LZ20</accession>
<keyword evidence="1" id="KW-1133">Transmembrane helix</keyword>
<comment type="caution">
    <text evidence="2">The sequence shown here is derived from an EMBL/GenBank/DDBJ whole genome shotgun (WGS) entry which is preliminary data.</text>
</comment>
<reference evidence="2 3" key="1">
    <citation type="submission" date="2024-10" db="EMBL/GenBank/DDBJ databases">
        <title>Updated reference genomes for cyclostephanoid diatoms.</title>
        <authorList>
            <person name="Roberts W.R."/>
            <person name="Alverson A.J."/>
        </authorList>
    </citation>
    <scope>NUCLEOTIDE SEQUENCE [LARGE SCALE GENOMIC DNA]</scope>
    <source>
        <strain evidence="2 3">AJA232-27</strain>
    </source>
</reference>
<evidence type="ECO:0000313" key="3">
    <source>
        <dbReference type="Proteomes" id="UP001530293"/>
    </source>
</evidence>
<evidence type="ECO:0000313" key="2">
    <source>
        <dbReference type="EMBL" id="KAL3756978.1"/>
    </source>
</evidence>
<protein>
    <recommendedName>
        <fullName evidence="4">Sulfotransferase domain-containing protein</fullName>
    </recommendedName>
</protein>
<dbReference type="Gene3D" id="3.40.50.300">
    <property type="entry name" value="P-loop containing nucleotide triphosphate hydrolases"/>
    <property type="match status" value="1"/>
</dbReference>
<feature type="transmembrane region" description="Helical" evidence="1">
    <location>
        <begin position="40"/>
        <end position="60"/>
    </location>
</feature>
<name>A0ABD3LZ20_9STRA</name>
<gene>
    <name evidence="2" type="ORF">ACHAWU_007357</name>
</gene>
<proteinExistence type="predicted"/>
<keyword evidence="1" id="KW-0812">Transmembrane</keyword>
<evidence type="ECO:0008006" key="4">
    <source>
        <dbReference type="Google" id="ProtNLM"/>
    </source>
</evidence>
<keyword evidence="3" id="KW-1185">Reference proteome</keyword>
<dbReference type="AlphaFoldDB" id="A0ABD3LZ20"/>